<dbReference type="RefSeq" id="XP_011387968.1">
    <property type="nucleotide sequence ID" value="XM_011389666.1"/>
</dbReference>
<reference evidence="1 2" key="1">
    <citation type="journal article" date="2006" name="Nature">
        <title>Insights from the genome of the biotrophic fungal plant pathogen Ustilago maydis.</title>
        <authorList>
            <person name="Kamper J."/>
            <person name="Kahmann R."/>
            <person name="Bolker M."/>
            <person name="Ma L.J."/>
            <person name="Brefort T."/>
            <person name="Saville B.J."/>
            <person name="Banuett F."/>
            <person name="Kronstad J.W."/>
            <person name="Gold S.E."/>
            <person name="Muller O."/>
            <person name="Perlin M.H."/>
            <person name="Wosten H.A."/>
            <person name="de Vries R."/>
            <person name="Ruiz-Herrera J."/>
            <person name="Reynaga-Pena C.G."/>
            <person name="Snetselaar K."/>
            <person name="McCann M."/>
            <person name="Perez-Martin J."/>
            <person name="Feldbrugge M."/>
            <person name="Basse C.W."/>
            <person name="Steinberg G."/>
            <person name="Ibeas J.I."/>
            <person name="Holloman W."/>
            <person name="Guzman P."/>
            <person name="Farman M."/>
            <person name="Stajich J.E."/>
            <person name="Sentandreu R."/>
            <person name="Gonzalez-Prieto J.M."/>
            <person name="Kennell J.C."/>
            <person name="Molina L."/>
            <person name="Schirawski J."/>
            <person name="Mendoza-Mendoza A."/>
            <person name="Greilinger D."/>
            <person name="Munch K."/>
            <person name="Rossel N."/>
            <person name="Scherer M."/>
            <person name="Vranes M."/>
            <person name="Ladendorf O."/>
            <person name="Vincon V."/>
            <person name="Fuchs U."/>
            <person name="Sandrock B."/>
            <person name="Meng S."/>
            <person name="Ho E.C."/>
            <person name="Cahill M.J."/>
            <person name="Boyce K.J."/>
            <person name="Klose J."/>
            <person name="Klosterman S.J."/>
            <person name="Deelstra H.J."/>
            <person name="Ortiz-Castellanos L."/>
            <person name="Li W."/>
            <person name="Sanchez-Alonso P."/>
            <person name="Schreier P.H."/>
            <person name="Hauser-Hahn I."/>
            <person name="Vaupel M."/>
            <person name="Koopmann E."/>
            <person name="Friedrich G."/>
            <person name="Voss H."/>
            <person name="Schluter T."/>
            <person name="Margolis J."/>
            <person name="Platt D."/>
            <person name="Swimmer C."/>
            <person name="Gnirke A."/>
            <person name="Chen F."/>
            <person name="Vysotskaia V."/>
            <person name="Mannhaupt G."/>
            <person name="Guldener U."/>
            <person name="Munsterkotter M."/>
            <person name="Haase D."/>
            <person name="Oesterheld M."/>
            <person name="Mewes H.W."/>
            <person name="Mauceli E.W."/>
            <person name="DeCaprio D."/>
            <person name="Wade C.M."/>
            <person name="Butler J."/>
            <person name="Young S."/>
            <person name="Jaffe D.B."/>
            <person name="Calvo S."/>
            <person name="Nusbaum C."/>
            <person name="Galagan J."/>
            <person name="Birren B.W."/>
        </authorList>
    </citation>
    <scope>NUCLEOTIDE SEQUENCE [LARGE SCALE GENOMIC DNA]</scope>
    <source>
        <strain evidence="2">DSM 14603 / FGSC 9021 / UM521</strain>
    </source>
</reference>
<dbReference type="PANTHER" id="PTHR48100">
    <property type="entry name" value="BROAD-SPECIFICITY PHOSPHATASE YOR283W-RELATED"/>
    <property type="match status" value="1"/>
</dbReference>
<dbReference type="GeneID" id="23566324"/>
<dbReference type="CDD" id="cd07067">
    <property type="entry name" value="HP_PGM_like"/>
    <property type="match status" value="1"/>
</dbReference>
<accession>A0A0D1E8M6</accession>
<dbReference type="Gene3D" id="3.40.50.1240">
    <property type="entry name" value="Phosphoglycerate mutase-like"/>
    <property type="match status" value="1"/>
</dbReference>
<dbReference type="GO" id="GO:0016791">
    <property type="term" value="F:phosphatase activity"/>
    <property type="evidence" value="ECO:0000318"/>
    <property type="project" value="GO_Central"/>
</dbReference>
<keyword evidence="2" id="KW-1185">Reference proteome</keyword>
<organism evidence="1 2">
    <name type="scientific">Mycosarcoma maydis</name>
    <name type="common">Corn smut fungus</name>
    <name type="synonym">Ustilago maydis</name>
    <dbReference type="NCBI Taxonomy" id="5270"/>
    <lineage>
        <taxon>Eukaryota</taxon>
        <taxon>Fungi</taxon>
        <taxon>Dikarya</taxon>
        <taxon>Basidiomycota</taxon>
        <taxon>Ustilaginomycotina</taxon>
        <taxon>Ustilaginomycetes</taxon>
        <taxon>Ustilaginales</taxon>
        <taxon>Ustilaginaceae</taxon>
        <taxon>Mycosarcoma</taxon>
    </lineage>
</organism>
<dbReference type="InterPro" id="IPR013078">
    <property type="entry name" value="His_Pase_superF_clade-1"/>
</dbReference>
<dbReference type="GO" id="GO:0005737">
    <property type="term" value="C:cytoplasm"/>
    <property type="evidence" value="ECO:0000318"/>
    <property type="project" value="GO_Central"/>
</dbReference>
<dbReference type="Pfam" id="PF00300">
    <property type="entry name" value="His_Phos_1"/>
    <property type="match status" value="1"/>
</dbReference>
<dbReference type="InterPro" id="IPR050275">
    <property type="entry name" value="PGM_Phosphatase"/>
</dbReference>
<evidence type="ECO:0000313" key="1">
    <source>
        <dbReference type="EMBL" id="KIS70755.1"/>
    </source>
</evidence>
<protein>
    <submittedName>
        <fullName evidence="1">Uncharacterized protein</fullName>
    </submittedName>
</protein>
<dbReference type="InParanoid" id="A0A0D1E8M6"/>
<proteinExistence type="predicted"/>
<dbReference type="EMBL" id="CM003142">
    <property type="protein sequence ID" value="KIS70755.1"/>
    <property type="molecule type" value="Genomic_DNA"/>
</dbReference>
<sequence length="365" mass="40607">MHNSYTFTTHTGFFKYDTVDGASLPAVAANFGLHENTSWAELLQTLLELNVQGLVTDGSSYKLVFAGRHGQGYHNVAESQYGTEAWDSYWSKLTTDGKLVWGPDARLTPLGIQQAHAVNEAWVAMLKQPDHAPLPTKLFSSPLSRALSTLEISYDKLLVSNPNNTSSTSTSQPRAQVVQLQSLLSHLDQAQLPDGLEMHLKRLFGWIGSVPSELAAQLQSILWQRAHNQIPAGLGRLVQNIMSHYAPRPVPQVKELFREEYGEHTCDQRRTKSQIAADYPNAVFEAGFAQQDPLWTTTREQADHLDERIHQALTQMWNESPLDQVVSVTSHSGVMQSLFRVVGHYPIKPGTGALVPLIIKATPRR</sequence>
<dbReference type="AlphaFoldDB" id="A0A0D1E8M6"/>
<dbReference type="InterPro" id="IPR029033">
    <property type="entry name" value="His_PPase_superfam"/>
</dbReference>
<gene>
    <name evidence="1" type="ORF">UMAG_10271</name>
</gene>
<dbReference type="Proteomes" id="UP000000561">
    <property type="component" value="Chromosome 3"/>
</dbReference>
<dbReference type="KEGG" id="uma:UMAG_10271"/>
<name>A0A0D1E8M6_MYCMD</name>
<evidence type="ECO:0000313" key="2">
    <source>
        <dbReference type="Proteomes" id="UP000000561"/>
    </source>
</evidence>
<dbReference type="VEuPathDB" id="FungiDB:UMAG_10271"/>
<dbReference type="SUPFAM" id="SSF53254">
    <property type="entry name" value="Phosphoglycerate mutase-like"/>
    <property type="match status" value="1"/>
</dbReference>
<dbReference type="OrthoDB" id="496981at2759"/>
<dbReference type="PANTHER" id="PTHR48100:SF1">
    <property type="entry name" value="HISTIDINE PHOSPHATASE FAMILY PROTEIN-RELATED"/>
    <property type="match status" value="1"/>
</dbReference>
<dbReference type="eggNOG" id="KOG4754">
    <property type="taxonomic scope" value="Eukaryota"/>
</dbReference>
<dbReference type="SMART" id="SM00855">
    <property type="entry name" value="PGAM"/>
    <property type="match status" value="1"/>
</dbReference>